<dbReference type="GO" id="GO:0016020">
    <property type="term" value="C:membrane"/>
    <property type="evidence" value="ECO:0007669"/>
    <property type="project" value="InterPro"/>
</dbReference>
<feature type="region of interest" description="Disordered" evidence="1">
    <location>
        <begin position="195"/>
        <end position="240"/>
    </location>
</feature>
<feature type="transmembrane region" description="Helical" evidence="2">
    <location>
        <begin position="34"/>
        <end position="60"/>
    </location>
</feature>
<feature type="compositionally biased region" description="Polar residues" evidence="1">
    <location>
        <begin position="201"/>
        <end position="211"/>
    </location>
</feature>
<dbReference type="OrthoDB" id="2285053at2"/>
<keyword evidence="4" id="KW-1185">Reference proteome</keyword>
<feature type="transmembrane region" description="Helical" evidence="2">
    <location>
        <begin position="107"/>
        <end position="125"/>
    </location>
</feature>
<dbReference type="PATRIC" id="fig|1423769.4.peg.2376"/>
<feature type="transmembrane region" description="Helical" evidence="2">
    <location>
        <begin position="72"/>
        <end position="95"/>
    </location>
</feature>
<feature type="transmembrane region" description="Helical" evidence="2">
    <location>
        <begin position="152"/>
        <end position="173"/>
    </location>
</feature>
<comment type="caution">
    <text evidence="3">The sequence shown here is derived from an EMBL/GenBank/DDBJ whole genome shotgun (WGS) entry which is preliminary data.</text>
</comment>
<dbReference type="RefSeq" id="WP_054716212.1">
    <property type="nucleotide sequence ID" value="NZ_AZEU01000253.1"/>
</dbReference>
<proteinExistence type="predicted"/>
<dbReference type="Proteomes" id="UP000051790">
    <property type="component" value="Unassembled WGS sequence"/>
</dbReference>
<dbReference type="EMBL" id="AZEU01000253">
    <property type="protein sequence ID" value="KRL41220.1"/>
    <property type="molecule type" value="Genomic_DNA"/>
</dbReference>
<sequence length="240" mass="26721">MIDEKAGQVSFGRAFKDYFRGYVEFLGRTTRAGFWWVQLLMFFVWLALFGWLMVTIISVFMQNGASSKWTHLIAPIVVMVIVALGLFLPNLALSVRRYRDVGLRGRGAAVLLGVNYLLSAAVNLGQSTQTFHQIEALRDMNTTVSTTAPSGFGWVTTLISLAFGIFFFVVTVLPSDTMLTSSDNAFIKFFIRSKSDDESSDGQSGTSTQAFDSEEEDETLIQNHADAEANEEEDDDHDHD</sequence>
<feature type="compositionally biased region" description="Acidic residues" evidence="1">
    <location>
        <begin position="228"/>
        <end position="240"/>
    </location>
</feature>
<evidence type="ECO:0008006" key="5">
    <source>
        <dbReference type="Google" id="ProtNLM"/>
    </source>
</evidence>
<evidence type="ECO:0000256" key="1">
    <source>
        <dbReference type="SAM" id="MobiDB-lite"/>
    </source>
</evidence>
<evidence type="ECO:0000313" key="3">
    <source>
        <dbReference type="EMBL" id="KRL41220.1"/>
    </source>
</evidence>
<accession>A0A0R1QF64</accession>
<keyword evidence="2" id="KW-0812">Transmembrane</keyword>
<dbReference type="AlphaFoldDB" id="A0A0R1QF64"/>
<evidence type="ECO:0000313" key="4">
    <source>
        <dbReference type="Proteomes" id="UP000051790"/>
    </source>
</evidence>
<keyword evidence="2" id="KW-1133">Transmembrane helix</keyword>
<name>A0A0R1QF64_9LACO</name>
<dbReference type="Pfam" id="PF05656">
    <property type="entry name" value="DUF805"/>
    <property type="match status" value="1"/>
</dbReference>
<reference evidence="3 4" key="1">
    <citation type="journal article" date="2015" name="Genome Announc.">
        <title>Expanding the biotechnology potential of lactobacilli through comparative genomics of 213 strains and associated genera.</title>
        <authorList>
            <person name="Sun Z."/>
            <person name="Harris H.M."/>
            <person name="McCann A."/>
            <person name="Guo C."/>
            <person name="Argimon S."/>
            <person name="Zhang W."/>
            <person name="Yang X."/>
            <person name="Jeffery I.B."/>
            <person name="Cooney J.C."/>
            <person name="Kagawa T.F."/>
            <person name="Liu W."/>
            <person name="Song Y."/>
            <person name="Salvetti E."/>
            <person name="Wrobel A."/>
            <person name="Rasinkangas P."/>
            <person name="Parkhill J."/>
            <person name="Rea M.C."/>
            <person name="O'Sullivan O."/>
            <person name="Ritari J."/>
            <person name="Douillard F.P."/>
            <person name="Paul Ross R."/>
            <person name="Yang R."/>
            <person name="Briner A.E."/>
            <person name="Felis G.E."/>
            <person name="de Vos W.M."/>
            <person name="Barrangou R."/>
            <person name="Klaenhammer T.R."/>
            <person name="Caufield P.W."/>
            <person name="Cui Y."/>
            <person name="Zhang H."/>
            <person name="O'Toole P.W."/>
        </authorList>
    </citation>
    <scope>NUCLEOTIDE SEQUENCE [LARGE SCALE GENOMIC DNA]</scope>
    <source>
        <strain evidence="3 4">DSM 13343</strain>
    </source>
</reference>
<protein>
    <recommendedName>
        <fullName evidence="5">DUF805 domain-containing protein</fullName>
    </recommendedName>
</protein>
<organism evidence="3 4">
    <name type="scientific">Lacticaseibacillus manihotivorans DSM 13343 = JCM 12514</name>
    <dbReference type="NCBI Taxonomy" id="1423769"/>
    <lineage>
        <taxon>Bacteria</taxon>
        <taxon>Bacillati</taxon>
        <taxon>Bacillota</taxon>
        <taxon>Bacilli</taxon>
        <taxon>Lactobacillales</taxon>
        <taxon>Lactobacillaceae</taxon>
        <taxon>Lacticaseibacillus</taxon>
    </lineage>
</organism>
<evidence type="ECO:0000256" key="2">
    <source>
        <dbReference type="SAM" id="Phobius"/>
    </source>
</evidence>
<dbReference type="InterPro" id="IPR008523">
    <property type="entry name" value="DUF805"/>
</dbReference>
<keyword evidence="2" id="KW-0472">Membrane</keyword>
<gene>
    <name evidence="3" type="ORF">FD01_GL002209</name>
</gene>